<comment type="caution">
    <text evidence="1">The sequence shown here is derived from an EMBL/GenBank/DDBJ whole genome shotgun (WGS) entry which is preliminary data.</text>
</comment>
<dbReference type="STRING" id="1209931.A0A135UKJ2"/>
<dbReference type="EMBL" id="JFFI01001339">
    <property type="protein sequence ID" value="KXH60909.1"/>
    <property type="molecule type" value="Genomic_DNA"/>
</dbReference>
<evidence type="ECO:0000313" key="2">
    <source>
        <dbReference type="Proteomes" id="UP000070121"/>
    </source>
</evidence>
<dbReference type="AlphaFoldDB" id="A0A135UKJ2"/>
<organism evidence="1 2">
    <name type="scientific">Colletotrichum salicis</name>
    <dbReference type="NCBI Taxonomy" id="1209931"/>
    <lineage>
        <taxon>Eukaryota</taxon>
        <taxon>Fungi</taxon>
        <taxon>Dikarya</taxon>
        <taxon>Ascomycota</taxon>
        <taxon>Pezizomycotina</taxon>
        <taxon>Sordariomycetes</taxon>
        <taxon>Hypocreomycetidae</taxon>
        <taxon>Glomerellales</taxon>
        <taxon>Glomerellaceae</taxon>
        <taxon>Colletotrichum</taxon>
        <taxon>Colletotrichum acutatum species complex</taxon>
    </lineage>
</organism>
<sequence>MNWLFDLVNVFSLPIIQYLEDKDKLTSLEDINWNTTHGQQIDTRGLFGLEDFASFVTTLAMQKPSTNTIDKILPHHVFQLQCIVDATTIWRGWSFDEQSGHRIKGPAATFVPTWHVKTFLGRGGANQRPGFLPVTCELREHALEHPKPVYTLFQDCPLWDLGADFESLMGLSRMAEGAEHPSKVASRFSHANSNGLWDYSPYLCDVGLVEGLRLAYSASMATRNQIIEPITFVHLHNMLKERGYLDQMTSIRVHRVAGFFRAFFKDSIFPKGEIPKFKFARCFQGLLDTSKIPSIDGYDVGDLSNLSMFRTKSQLVLYQEASWDPSRIPEKLLDPWSAIGIVRLDQARRFNPATGEVQFEETELVRTALNKGMSDEWLGVSVTFDEGMEIAEECRVLFKPKMLANPKGQEDNSTDWGYLEIFLEDLEAAKIDISNDVVGCRALSGFNYTEIAWTLMNMFQKIEDELDEQGGLDWRCSGCSHDSQASAAHNRLHLARSVMDSDQDNKERLSVFAKHFEYAFSDLTDYM</sequence>
<dbReference type="Proteomes" id="UP000070121">
    <property type="component" value="Unassembled WGS sequence"/>
</dbReference>
<reference evidence="1 2" key="1">
    <citation type="submission" date="2014-02" db="EMBL/GenBank/DDBJ databases">
        <title>The genome sequence of Colletotrichum salicis CBS 607.94.</title>
        <authorList>
            <person name="Baroncelli R."/>
            <person name="Thon M.R."/>
        </authorList>
    </citation>
    <scope>NUCLEOTIDE SEQUENCE [LARGE SCALE GENOMIC DNA]</scope>
    <source>
        <strain evidence="1 2">CBS 607.94</strain>
    </source>
</reference>
<accession>A0A135UKJ2</accession>
<evidence type="ECO:0000313" key="1">
    <source>
        <dbReference type="EMBL" id="KXH60909.1"/>
    </source>
</evidence>
<dbReference type="PANTHER" id="PTHR38795:SF1">
    <property type="entry name" value="DUF6604 DOMAIN-CONTAINING PROTEIN"/>
    <property type="match status" value="1"/>
</dbReference>
<name>A0A135UKJ2_9PEZI</name>
<proteinExistence type="predicted"/>
<keyword evidence="2" id="KW-1185">Reference proteome</keyword>
<gene>
    <name evidence="1" type="ORF">CSAL01_07208</name>
</gene>
<dbReference type="PANTHER" id="PTHR38795">
    <property type="entry name" value="DUF6604 DOMAIN-CONTAINING PROTEIN"/>
    <property type="match status" value="1"/>
</dbReference>
<dbReference type="OrthoDB" id="5339038at2759"/>
<protein>
    <submittedName>
        <fullName evidence="1">Uncharacterized protein</fullName>
    </submittedName>
</protein>